<dbReference type="HOGENOM" id="CLU_026228_5_1_12"/>
<dbReference type="Gene3D" id="3.40.190.10">
    <property type="entry name" value="Periplasmic binding protein-like II"/>
    <property type="match status" value="2"/>
</dbReference>
<dbReference type="AlphaFoldDB" id="G8QT36"/>
<proteinExistence type="inferred from homology"/>
<comment type="similarity">
    <text evidence="1 4">Belongs to the PstS family.</text>
</comment>
<dbReference type="RefSeq" id="WP_014268790.1">
    <property type="nucleotide sequence ID" value="NC_016633.1"/>
</dbReference>
<dbReference type="Proteomes" id="UP000005632">
    <property type="component" value="Chromosome"/>
</dbReference>
<evidence type="ECO:0000313" key="7">
    <source>
        <dbReference type="Proteomes" id="UP000005632"/>
    </source>
</evidence>
<reference evidence="6 7" key="1">
    <citation type="submission" date="2011-11" db="EMBL/GenBank/DDBJ databases">
        <title>Complete sequence of Spirochaeta sp. grapes.</title>
        <authorList>
            <consortium name="US DOE Joint Genome Institute"/>
            <person name="Lucas S."/>
            <person name="Han J."/>
            <person name="Lapidus A."/>
            <person name="Cheng J.-F."/>
            <person name="Goodwin L."/>
            <person name="Pitluck S."/>
            <person name="Peters L."/>
            <person name="Ovchinnikova G."/>
            <person name="Munk A.C."/>
            <person name="Detter J.C."/>
            <person name="Han C."/>
            <person name="Tapia R."/>
            <person name="Land M."/>
            <person name="Hauser L."/>
            <person name="Kyrpides N."/>
            <person name="Ivanova N."/>
            <person name="Pagani I."/>
            <person name="Ritalahtilisa K."/>
            <person name="Loeffler F."/>
            <person name="Woyke T."/>
        </authorList>
    </citation>
    <scope>NUCLEOTIDE SEQUENCE [LARGE SCALE GENOMIC DNA]</scope>
    <source>
        <strain evidence="7">ATCC BAA-1885 / DSM 22778 / Grapes</strain>
    </source>
</reference>
<feature type="signal peptide" evidence="4">
    <location>
        <begin position="1"/>
        <end position="20"/>
    </location>
</feature>
<dbReference type="CDD" id="cd13653">
    <property type="entry name" value="PBP2_phosphate_like_1"/>
    <property type="match status" value="1"/>
</dbReference>
<accession>G8QT36</accession>
<dbReference type="OrthoDB" id="9790048at2"/>
<keyword evidence="3 4" id="KW-0732">Signal</keyword>
<organism evidence="6 7">
    <name type="scientific">Sphaerochaeta pleomorpha (strain ATCC BAA-1885 / DSM 22778 / Grapes)</name>
    <dbReference type="NCBI Taxonomy" id="158190"/>
    <lineage>
        <taxon>Bacteria</taxon>
        <taxon>Pseudomonadati</taxon>
        <taxon>Spirochaetota</taxon>
        <taxon>Spirochaetia</taxon>
        <taxon>Spirochaetales</taxon>
        <taxon>Sphaerochaetaceae</taxon>
        <taxon>Sphaerochaeta</taxon>
    </lineage>
</organism>
<dbReference type="GO" id="GO:0006817">
    <property type="term" value="P:phosphate ion transport"/>
    <property type="evidence" value="ECO:0007669"/>
    <property type="project" value="UniProtKB-UniRule"/>
</dbReference>
<sequence>MKKMTIILMVLALAISPILATGSKETKAVEEYTFGGSSTVAPVAEAAIEAYQKDNPKVKLSYETLGSSVGLKQLQEGTLSLAGSSRELKSAEVEAGLIPHTIALDALSVATNSSVGIANLTMKQLSAIFAGEITNWKEVGGNDAKIVLVVRDESSGTYGSFKEIVLDSQKKSPSKNAIVARENGELAAKIASTTDSIGYIGMAFNHLVTEKGGTILSIDGVNPSESNVKNGSYPIRRELYVVTAGDFVAGSIQKSFFDFLVSKKGQAIVSEAGFVSL</sequence>
<evidence type="ECO:0000256" key="1">
    <source>
        <dbReference type="ARBA" id="ARBA00008725"/>
    </source>
</evidence>
<keyword evidence="7" id="KW-1185">Reference proteome</keyword>
<evidence type="ECO:0000259" key="5">
    <source>
        <dbReference type="Pfam" id="PF12849"/>
    </source>
</evidence>
<dbReference type="eggNOG" id="COG0226">
    <property type="taxonomic scope" value="Bacteria"/>
</dbReference>
<name>G8QT36_SPHPG</name>
<evidence type="ECO:0000313" key="6">
    <source>
        <dbReference type="EMBL" id="AEV27941.1"/>
    </source>
</evidence>
<comment type="function">
    <text evidence="4">Involved in the system for phosphate transport across the cytoplasmic membrane.</text>
</comment>
<dbReference type="STRING" id="158190.SpiGrapes_0077"/>
<keyword evidence="4" id="KW-0592">Phosphate transport</keyword>
<dbReference type="KEGG" id="sgp:SpiGrapes_0077"/>
<feature type="domain" description="PBP" evidence="5">
    <location>
        <begin position="23"/>
        <end position="263"/>
    </location>
</feature>
<evidence type="ECO:0000256" key="4">
    <source>
        <dbReference type="RuleBase" id="RU367119"/>
    </source>
</evidence>
<dbReference type="NCBIfam" id="TIGR02136">
    <property type="entry name" value="ptsS_2"/>
    <property type="match status" value="1"/>
</dbReference>
<dbReference type="Pfam" id="PF12849">
    <property type="entry name" value="PBP_like_2"/>
    <property type="match status" value="1"/>
</dbReference>
<evidence type="ECO:0000256" key="2">
    <source>
        <dbReference type="ARBA" id="ARBA00022448"/>
    </source>
</evidence>
<dbReference type="InterPro" id="IPR050811">
    <property type="entry name" value="Phosphate_ABC_transporter"/>
</dbReference>
<dbReference type="EMBL" id="CP003155">
    <property type="protein sequence ID" value="AEV27941.1"/>
    <property type="molecule type" value="Genomic_DNA"/>
</dbReference>
<feature type="chain" id="PRO_5027145511" description="Phosphate-binding protein" evidence="4">
    <location>
        <begin position="21"/>
        <end position="277"/>
    </location>
</feature>
<dbReference type="PANTHER" id="PTHR30570">
    <property type="entry name" value="PERIPLASMIC PHOSPHATE BINDING COMPONENT OF PHOSPHATE ABC TRANSPORTER"/>
    <property type="match status" value="1"/>
</dbReference>
<gene>
    <name evidence="6" type="ordered locus">SpiGrapes_0077</name>
</gene>
<protein>
    <recommendedName>
        <fullName evidence="4">Phosphate-binding protein</fullName>
    </recommendedName>
</protein>
<dbReference type="PANTHER" id="PTHR30570:SF1">
    <property type="entry name" value="PHOSPHATE-BINDING PROTEIN PSTS"/>
    <property type="match status" value="1"/>
</dbReference>
<dbReference type="InterPro" id="IPR011862">
    <property type="entry name" value="Phos-bd"/>
</dbReference>
<dbReference type="SUPFAM" id="SSF53850">
    <property type="entry name" value="Periplasmic binding protein-like II"/>
    <property type="match status" value="1"/>
</dbReference>
<keyword evidence="2 4" id="KW-0813">Transport</keyword>
<dbReference type="InterPro" id="IPR024370">
    <property type="entry name" value="PBP_domain"/>
</dbReference>
<dbReference type="GO" id="GO:0042301">
    <property type="term" value="F:phosphate ion binding"/>
    <property type="evidence" value="ECO:0007669"/>
    <property type="project" value="UniProtKB-UniRule"/>
</dbReference>
<evidence type="ECO:0000256" key="3">
    <source>
        <dbReference type="ARBA" id="ARBA00022729"/>
    </source>
</evidence>